<evidence type="ECO:0000313" key="1">
    <source>
        <dbReference type="EMBL" id="PNC18880.1"/>
    </source>
</evidence>
<accession>A0A2N8HF30</accession>
<organism evidence="1 2">
    <name type="scientific">Akkermansia muciniphila</name>
    <dbReference type="NCBI Taxonomy" id="239935"/>
    <lineage>
        <taxon>Bacteria</taxon>
        <taxon>Pseudomonadati</taxon>
        <taxon>Verrucomicrobiota</taxon>
        <taxon>Verrucomicrobiia</taxon>
        <taxon>Verrucomicrobiales</taxon>
        <taxon>Akkermansiaceae</taxon>
        <taxon>Akkermansia</taxon>
    </lineage>
</organism>
<protein>
    <submittedName>
        <fullName evidence="1">Uncharacterized protein</fullName>
    </submittedName>
</protein>
<comment type="caution">
    <text evidence="1">The sequence shown here is derived from an EMBL/GenBank/DDBJ whole genome shotgun (WGS) entry which is preliminary data.</text>
</comment>
<proteinExistence type="predicted"/>
<dbReference type="AlphaFoldDB" id="A0A2N8HF30"/>
<dbReference type="RefSeq" id="WP_102712619.1">
    <property type="nucleotide sequence ID" value="NZ_PJKA01000006.1"/>
</dbReference>
<evidence type="ECO:0000313" key="2">
    <source>
        <dbReference type="Proteomes" id="UP000236000"/>
    </source>
</evidence>
<sequence length="283" mass="30071">MPSPLQLRLGSQELLRLASAVSATEPGLVTGAQVAAFIREYLQNLTPQHIALDATDYNEVLRINASKGASLAIEGGDATVSLTLDCTLFIGEATANSSRIWIDIPICCNGGFDVFGGTPGQVLTKTKLNAVWADLPSSGSASGQSYYEISTTPSQHVTRTTLPTGWYKVDLLLYSFDGANCNAVFNPSSITVEQVINVMGIAYGGTSNGSCPYITIDGLNWRTKAGESLSYTRASSLQVSFLYHHTGVSLTWPAESMAEDGGGWSTGSFRYTAISPPKNFTSS</sequence>
<name>A0A2N8HF30_9BACT</name>
<gene>
    <name evidence="1" type="ORF">CXU22_03530</name>
</gene>
<reference evidence="1 2" key="1">
    <citation type="journal article" date="2017" name="BMC Genomics">
        <title>Genome sequencing of 39 Akkermansia muciniphila isolates reveals its population structure, genomic and functional diverisity, and global distribution in mammalian gut microbiotas.</title>
        <authorList>
            <person name="Guo X."/>
            <person name="Li S."/>
            <person name="Zhang J."/>
            <person name="Wu F."/>
            <person name="Li X."/>
            <person name="Wu D."/>
            <person name="Zhang M."/>
            <person name="Ou Z."/>
            <person name="Jie Z."/>
            <person name="Yan Q."/>
            <person name="Li P."/>
            <person name="Yi J."/>
            <person name="Peng Y."/>
        </authorList>
    </citation>
    <scope>NUCLEOTIDE SEQUENCE [LARGE SCALE GENOMIC DNA]</scope>
    <source>
        <strain evidence="1 2">GP24</strain>
    </source>
</reference>
<dbReference type="EMBL" id="PJKA01000006">
    <property type="protein sequence ID" value="PNC18880.1"/>
    <property type="molecule type" value="Genomic_DNA"/>
</dbReference>
<dbReference type="Proteomes" id="UP000236000">
    <property type="component" value="Unassembled WGS sequence"/>
</dbReference>